<comment type="caution">
    <text evidence="1">The sequence shown here is derived from an EMBL/GenBank/DDBJ whole genome shotgun (WGS) entry which is preliminary data.</text>
</comment>
<organism evidence="1 2">
    <name type="scientific">Pseudomonas monteilii</name>
    <dbReference type="NCBI Taxonomy" id="76759"/>
    <lineage>
        <taxon>Bacteria</taxon>
        <taxon>Pseudomonadati</taxon>
        <taxon>Pseudomonadota</taxon>
        <taxon>Gammaproteobacteria</taxon>
        <taxon>Pseudomonadales</taxon>
        <taxon>Pseudomonadaceae</taxon>
        <taxon>Pseudomonas</taxon>
    </lineage>
</organism>
<reference evidence="1 2" key="1">
    <citation type="submission" date="2018-08" db="EMBL/GenBank/DDBJ databases">
        <title>Draft genome sequence of the cyanotroph, Pseudomonas monteilii BCN3.</title>
        <authorList>
            <person name="Jones L.B."/>
            <person name="Kunz D.A."/>
        </authorList>
    </citation>
    <scope>NUCLEOTIDE SEQUENCE [LARGE SCALE GENOMIC DNA]</scope>
    <source>
        <strain evidence="1 2">BCN3</strain>
    </source>
</reference>
<dbReference type="EMBL" id="QWLL01000005">
    <property type="protein sequence ID" value="RII80197.1"/>
    <property type="molecule type" value="Genomic_DNA"/>
</dbReference>
<protein>
    <submittedName>
        <fullName evidence="1">Uncharacterized protein</fullName>
    </submittedName>
</protein>
<dbReference type="Proteomes" id="UP000265875">
    <property type="component" value="Unassembled WGS sequence"/>
</dbReference>
<dbReference type="AlphaFoldDB" id="A0A399MG20"/>
<sequence>MGILNSWGRFAAHRRQASSHRYCASPETCAIPVGAGLPAMGCAAAPEDLADYRQSPDQR</sequence>
<evidence type="ECO:0000313" key="2">
    <source>
        <dbReference type="Proteomes" id="UP000265875"/>
    </source>
</evidence>
<proteinExistence type="predicted"/>
<gene>
    <name evidence="1" type="ORF">D0894_01075</name>
</gene>
<name>A0A399MG20_9PSED</name>
<evidence type="ECO:0000313" key="1">
    <source>
        <dbReference type="EMBL" id="RII80197.1"/>
    </source>
</evidence>
<accession>A0A399MG20</accession>